<evidence type="ECO:0000256" key="1">
    <source>
        <dbReference type="SAM" id="SignalP"/>
    </source>
</evidence>
<feature type="chain" id="PRO_5005326764" evidence="1">
    <location>
        <begin position="24"/>
        <end position="153"/>
    </location>
</feature>
<reference evidence="2" key="1">
    <citation type="submission" date="2012-09" db="EMBL/GenBank/DDBJ databases">
        <authorList>
            <person name="Martin A.A."/>
        </authorList>
    </citation>
    <scope>NUCLEOTIDE SEQUENCE</scope>
</reference>
<evidence type="ECO:0000313" key="2">
    <source>
        <dbReference type="Proteomes" id="UP000035642"/>
    </source>
</evidence>
<keyword evidence="2" id="KW-1185">Reference proteome</keyword>
<accession>A0A0K0DJH6</accession>
<organism evidence="2 3">
    <name type="scientific">Angiostrongylus cantonensis</name>
    <name type="common">Rat lungworm</name>
    <dbReference type="NCBI Taxonomy" id="6313"/>
    <lineage>
        <taxon>Eukaryota</taxon>
        <taxon>Metazoa</taxon>
        <taxon>Ecdysozoa</taxon>
        <taxon>Nematoda</taxon>
        <taxon>Chromadorea</taxon>
        <taxon>Rhabditida</taxon>
        <taxon>Rhabditina</taxon>
        <taxon>Rhabditomorpha</taxon>
        <taxon>Strongyloidea</taxon>
        <taxon>Metastrongylidae</taxon>
        <taxon>Angiostrongylus</taxon>
    </lineage>
</organism>
<feature type="signal peptide" evidence="1">
    <location>
        <begin position="1"/>
        <end position="23"/>
    </location>
</feature>
<name>A0A0K0DJH6_ANGCA</name>
<proteinExistence type="predicted"/>
<protein>
    <submittedName>
        <fullName evidence="3">RxLR effector protein</fullName>
    </submittedName>
</protein>
<reference evidence="3" key="2">
    <citation type="submission" date="2017-02" db="UniProtKB">
        <authorList>
            <consortium name="WormBaseParasite"/>
        </authorList>
    </citation>
    <scope>IDENTIFICATION</scope>
</reference>
<dbReference type="Proteomes" id="UP000035642">
    <property type="component" value="Unassembled WGS sequence"/>
</dbReference>
<evidence type="ECO:0000313" key="3">
    <source>
        <dbReference type="WBParaSite" id="ACAC_0001156201-mRNA-1"/>
    </source>
</evidence>
<dbReference type="AlphaFoldDB" id="A0A0K0DJH6"/>
<dbReference type="WBParaSite" id="ACAC_0001156201-mRNA-1">
    <property type="protein sequence ID" value="ACAC_0001156201-mRNA-1"/>
    <property type="gene ID" value="ACAC_0001156201"/>
</dbReference>
<keyword evidence="1" id="KW-0732">Signal</keyword>
<sequence>MRTILLHVTVAVMAQYAINGVQSNTNNRYDSRHYFSGMMKRQTTEGSSSKDQEKEINQGLQEIAAISRGYDPSLDKTASKSNFEEEIERISLRNDIISSGRKVEEDFEDFVNEARAKRQVLKDLNAMWKSGVFYTFNTSENLGIGLFLENFKA</sequence>